<dbReference type="AlphaFoldDB" id="A0A8S3ZMV2"/>
<keyword evidence="2" id="KW-1185">Reference proteome</keyword>
<dbReference type="OrthoDB" id="5956163at2759"/>
<feature type="non-terminal residue" evidence="1">
    <location>
        <position position="55"/>
    </location>
</feature>
<dbReference type="EMBL" id="CAJHNH020003365">
    <property type="protein sequence ID" value="CAG5129138.1"/>
    <property type="molecule type" value="Genomic_DNA"/>
</dbReference>
<name>A0A8S3ZMV2_9EUPU</name>
<gene>
    <name evidence="1" type="ORF">CUNI_LOCUS14696</name>
</gene>
<dbReference type="Proteomes" id="UP000678393">
    <property type="component" value="Unassembled WGS sequence"/>
</dbReference>
<evidence type="ECO:0000313" key="1">
    <source>
        <dbReference type="EMBL" id="CAG5129138.1"/>
    </source>
</evidence>
<reference evidence="1" key="1">
    <citation type="submission" date="2021-04" db="EMBL/GenBank/DDBJ databases">
        <authorList>
            <consortium name="Molecular Ecology Group"/>
        </authorList>
    </citation>
    <scope>NUCLEOTIDE SEQUENCE</scope>
</reference>
<comment type="caution">
    <text evidence="1">The sequence shown here is derived from an EMBL/GenBank/DDBJ whole genome shotgun (WGS) entry which is preliminary data.</text>
</comment>
<sequence>IERIKEGQPGTYKVTSKTTEGTNIVEEFNTILVAIGRDPCTKGIGLENVGVSLNE</sequence>
<proteinExistence type="predicted"/>
<feature type="non-terminal residue" evidence="1">
    <location>
        <position position="1"/>
    </location>
</feature>
<dbReference type="InterPro" id="IPR036188">
    <property type="entry name" value="FAD/NAD-bd_sf"/>
</dbReference>
<organism evidence="1 2">
    <name type="scientific">Candidula unifasciata</name>
    <dbReference type="NCBI Taxonomy" id="100452"/>
    <lineage>
        <taxon>Eukaryota</taxon>
        <taxon>Metazoa</taxon>
        <taxon>Spiralia</taxon>
        <taxon>Lophotrochozoa</taxon>
        <taxon>Mollusca</taxon>
        <taxon>Gastropoda</taxon>
        <taxon>Heterobranchia</taxon>
        <taxon>Euthyneura</taxon>
        <taxon>Panpulmonata</taxon>
        <taxon>Eupulmonata</taxon>
        <taxon>Stylommatophora</taxon>
        <taxon>Helicina</taxon>
        <taxon>Helicoidea</taxon>
        <taxon>Geomitridae</taxon>
        <taxon>Candidula</taxon>
    </lineage>
</organism>
<protein>
    <submittedName>
        <fullName evidence="1">Uncharacterized protein</fullName>
    </submittedName>
</protein>
<dbReference type="Gene3D" id="3.50.50.60">
    <property type="entry name" value="FAD/NAD(P)-binding domain"/>
    <property type="match status" value="2"/>
</dbReference>
<accession>A0A8S3ZMV2</accession>
<evidence type="ECO:0000313" key="2">
    <source>
        <dbReference type="Proteomes" id="UP000678393"/>
    </source>
</evidence>